<accession>A0A5J5J937</accession>
<dbReference type="Pfam" id="PF12697">
    <property type="entry name" value="Abhydrolase_6"/>
    <property type="match status" value="1"/>
</dbReference>
<evidence type="ECO:0000313" key="2">
    <source>
        <dbReference type="EMBL" id="KAA9111535.1"/>
    </source>
</evidence>
<reference evidence="3" key="1">
    <citation type="submission" date="2019-09" db="EMBL/GenBank/DDBJ databases">
        <title>Mumia zhuanghuii sp. nov. isolated from the intestinal contents of plateau pika (Ochotona curzoniae) in the Qinghai-Tibet plateau of China.</title>
        <authorList>
            <person name="Tian Z."/>
        </authorList>
    </citation>
    <scope>NUCLEOTIDE SEQUENCE [LARGE SCALE GENOMIC DNA]</scope>
    <source>
        <strain evidence="3">JCM 30598</strain>
    </source>
</reference>
<name>A0A5J5J937_9MICO</name>
<dbReference type="EMBL" id="VYSA01000001">
    <property type="protein sequence ID" value="KAA9111535.1"/>
    <property type="molecule type" value="Genomic_DNA"/>
</dbReference>
<comment type="caution">
    <text evidence="2">The sequence shown here is derived from an EMBL/GenBank/DDBJ whole genome shotgun (WGS) entry which is preliminary data.</text>
</comment>
<proteinExistence type="predicted"/>
<dbReference type="InterPro" id="IPR029058">
    <property type="entry name" value="AB_hydrolase_fold"/>
</dbReference>
<evidence type="ECO:0000259" key="1">
    <source>
        <dbReference type="Pfam" id="PF12697"/>
    </source>
</evidence>
<dbReference type="InterPro" id="IPR000073">
    <property type="entry name" value="AB_hydrolase_1"/>
</dbReference>
<sequence length="242" mass="25279">MDIVLVPGLWLNGATWNDVAAELTKAGHTPHPVTLPGMESSDADRTAVTLADCVGAVTDAIDAADGPVVLAGHSAGAGVASVALDRRVDRVARIILVGGFPALAGEPLMAGFSAEGGDLRLPPWSDFDEADLRDLDEDALSRFSDRAVPSPAALALDPVALHDERRYGVPLTAVCTEFSAADLQEWIAGGEASVQDFTRFRDLTYVDLPTGHWPQFTKPRELAGAILAQPPLTGTAPAPPAS</sequence>
<dbReference type="Proteomes" id="UP000325827">
    <property type="component" value="Unassembled WGS sequence"/>
</dbReference>
<organism evidence="2 3">
    <name type="scientific">Microbacterium rhizomatis</name>
    <dbReference type="NCBI Taxonomy" id="1631477"/>
    <lineage>
        <taxon>Bacteria</taxon>
        <taxon>Bacillati</taxon>
        <taxon>Actinomycetota</taxon>
        <taxon>Actinomycetes</taxon>
        <taxon>Micrococcales</taxon>
        <taxon>Microbacteriaceae</taxon>
        <taxon>Microbacterium</taxon>
    </lineage>
</organism>
<dbReference type="PANTHER" id="PTHR37017">
    <property type="entry name" value="AB HYDROLASE-1 DOMAIN-CONTAINING PROTEIN-RELATED"/>
    <property type="match status" value="1"/>
</dbReference>
<dbReference type="InterPro" id="IPR052897">
    <property type="entry name" value="Sec-Metab_Biosynth_Hydrolase"/>
</dbReference>
<dbReference type="Gene3D" id="3.40.50.1820">
    <property type="entry name" value="alpha/beta hydrolase"/>
    <property type="match status" value="1"/>
</dbReference>
<dbReference type="OrthoDB" id="9773549at2"/>
<dbReference type="PANTHER" id="PTHR37017:SF11">
    <property type="entry name" value="ESTERASE_LIPASE_THIOESTERASE DOMAIN-CONTAINING PROTEIN"/>
    <property type="match status" value="1"/>
</dbReference>
<keyword evidence="3" id="KW-1185">Reference proteome</keyword>
<dbReference type="AlphaFoldDB" id="A0A5J5J937"/>
<protein>
    <submittedName>
        <fullName evidence="2">Alpha/beta hydrolase</fullName>
    </submittedName>
</protein>
<feature type="domain" description="AB hydrolase-1" evidence="1">
    <location>
        <begin position="3"/>
        <end position="224"/>
    </location>
</feature>
<gene>
    <name evidence="2" type="ORF">F6B43_08215</name>
</gene>
<keyword evidence="2" id="KW-0378">Hydrolase</keyword>
<dbReference type="SUPFAM" id="SSF53474">
    <property type="entry name" value="alpha/beta-Hydrolases"/>
    <property type="match status" value="1"/>
</dbReference>
<evidence type="ECO:0000313" key="3">
    <source>
        <dbReference type="Proteomes" id="UP000325827"/>
    </source>
</evidence>
<dbReference type="RefSeq" id="WP_150448303.1">
    <property type="nucleotide sequence ID" value="NZ_VYSA01000001.1"/>
</dbReference>
<dbReference type="GO" id="GO:0016787">
    <property type="term" value="F:hydrolase activity"/>
    <property type="evidence" value="ECO:0007669"/>
    <property type="project" value="UniProtKB-KW"/>
</dbReference>